<dbReference type="PROSITE" id="PS50263">
    <property type="entry name" value="CN_HYDROLASE"/>
    <property type="match status" value="1"/>
</dbReference>
<protein>
    <submittedName>
        <fullName evidence="3">Carbon-nitrogen hydrolase family protein</fullName>
    </submittedName>
</protein>
<evidence type="ECO:0000313" key="3">
    <source>
        <dbReference type="EMBL" id="MFD2141989.1"/>
    </source>
</evidence>
<dbReference type="SUPFAM" id="SSF56317">
    <property type="entry name" value="Carbon-nitrogen hydrolase"/>
    <property type="match status" value="1"/>
</dbReference>
<dbReference type="PANTHER" id="PTHR43674:SF2">
    <property type="entry name" value="BETA-UREIDOPROPIONASE"/>
    <property type="match status" value="1"/>
</dbReference>
<dbReference type="Proteomes" id="UP001597299">
    <property type="component" value="Unassembled WGS sequence"/>
</dbReference>
<proteinExistence type="predicted"/>
<dbReference type="InterPro" id="IPR036526">
    <property type="entry name" value="C-N_Hydrolase_sf"/>
</dbReference>
<dbReference type="GO" id="GO:0016787">
    <property type="term" value="F:hydrolase activity"/>
    <property type="evidence" value="ECO:0007669"/>
    <property type="project" value="UniProtKB-KW"/>
</dbReference>
<reference evidence="4" key="1">
    <citation type="journal article" date="2019" name="Int. J. Syst. Evol. Microbiol.">
        <title>The Global Catalogue of Microorganisms (GCM) 10K type strain sequencing project: providing services to taxonomists for standard genome sequencing and annotation.</title>
        <authorList>
            <consortium name="The Broad Institute Genomics Platform"/>
            <consortium name="The Broad Institute Genome Sequencing Center for Infectious Disease"/>
            <person name="Wu L."/>
            <person name="Ma J."/>
        </authorList>
    </citation>
    <scope>NUCLEOTIDE SEQUENCE [LARGE SCALE GENOMIC DNA]</scope>
    <source>
        <strain evidence="4">CCM 7435</strain>
    </source>
</reference>
<keyword evidence="1 3" id="KW-0378">Hydrolase</keyword>
<dbReference type="InterPro" id="IPR003010">
    <property type="entry name" value="C-N_Hydrolase"/>
</dbReference>
<accession>A0ABW4Z0H3</accession>
<name>A0ABW4Z0H3_9HYPH</name>
<dbReference type="InterPro" id="IPR050345">
    <property type="entry name" value="Aliph_Amidase/BUP"/>
</dbReference>
<organism evidence="3 4">
    <name type="scientific">Ancylobacter oerskovii</name>
    <dbReference type="NCBI Taxonomy" id="459519"/>
    <lineage>
        <taxon>Bacteria</taxon>
        <taxon>Pseudomonadati</taxon>
        <taxon>Pseudomonadota</taxon>
        <taxon>Alphaproteobacteria</taxon>
        <taxon>Hyphomicrobiales</taxon>
        <taxon>Xanthobacteraceae</taxon>
        <taxon>Ancylobacter</taxon>
    </lineage>
</organism>
<dbReference type="PANTHER" id="PTHR43674">
    <property type="entry name" value="NITRILASE C965.09-RELATED"/>
    <property type="match status" value="1"/>
</dbReference>
<dbReference type="CDD" id="cd07197">
    <property type="entry name" value="nitrilase"/>
    <property type="match status" value="1"/>
</dbReference>
<dbReference type="RefSeq" id="WP_213351603.1">
    <property type="nucleotide sequence ID" value="NZ_JAHBGB010000006.1"/>
</dbReference>
<evidence type="ECO:0000259" key="2">
    <source>
        <dbReference type="PROSITE" id="PS50263"/>
    </source>
</evidence>
<evidence type="ECO:0000313" key="4">
    <source>
        <dbReference type="Proteomes" id="UP001597299"/>
    </source>
</evidence>
<comment type="caution">
    <text evidence="3">The sequence shown here is derived from an EMBL/GenBank/DDBJ whole genome shotgun (WGS) entry which is preliminary data.</text>
</comment>
<feature type="domain" description="CN hydrolase" evidence="2">
    <location>
        <begin position="1"/>
        <end position="242"/>
    </location>
</feature>
<dbReference type="Pfam" id="PF00795">
    <property type="entry name" value="CN_hydrolase"/>
    <property type="match status" value="1"/>
</dbReference>
<keyword evidence="4" id="KW-1185">Reference proteome</keyword>
<sequence>MTRIGFVEWPDGLLPEGAAWERIAGDLDEARPDVLVTNELPFGKWIASAPVFDAAAAAASVELHQRGVEALLGLGIATIVSSRPVREGDSLANEAIVIEHGRVRAVHRKQYFPAEPGWHETEWYDGDSSGFEPTSMGGITAGVLLCTELMFNEHARAYGRAGASLIAVPRATGTDQRSWQIAGAMAALASGAFVVSSNRAGRANPSGPTFGGQGFAFAPGGRLISTTSPGRPLSIIELDVQRSADAQASYPVYVAELPQG</sequence>
<dbReference type="Gene3D" id="3.60.110.10">
    <property type="entry name" value="Carbon-nitrogen hydrolase"/>
    <property type="match status" value="1"/>
</dbReference>
<gene>
    <name evidence="3" type="ORF">ACFSNC_16400</name>
</gene>
<dbReference type="EMBL" id="JBHUHD010000001">
    <property type="protein sequence ID" value="MFD2141989.1"/>
    <property type="molecule type" value="Genomic_DNA"/>
</dbReference>
<evidence type="ECO:0000256" key="1">
    <source>
        <dbReference type="ARBA" id="ARBA00022801"/>
    </source>
</evidence>